<dbReference type="PANTHER" id="PTHR30469:SF15">
    <property type="entry name" value="HLYD FAMILY OF SECRETION PROTEINS"/>
    <property type="match status" value="1"/>
</dbReference>
<dbReference type="InterPro" id="IPR058625">
    <property type="entry name" value="MdtA-like_BSH"/>
</dbReference>
<evidence type="ECO:0000256" key="1">
    <source>
        <dbReference type="ARBA" id="ARBA00009477"/>
    </source>
</evidence>
<dbReference type="AlphaFoldDB" id="A0A0P8BAN2"/>
<dbReference type="Proteomes" id="UP000050416">
    <property type="component" value="Unassembled WGS sequence"/>
</dbReference>
<dbReference type="OrthoDB" id="8524475at2"/>
<dbReference type="PATRIC" id="fig|1305731.5.peg.1460"/>
<dbReference type="Gene3D" id="1.10.287.470">
    <property type="entry name" value="Helix hairpin bin"/>
    <property type="match status" value="1"/>
</dbReference>
<dbReference type="PANTHER" id="PTHR30469">
    <property type="entry name" value="MULTIDRUG RESISTANCE PROTEIN MDTA"/>
    <property type="match status" value="1"/>
</dbReference>
<sequence length="413" mass="45009">MFKRLLPLFILAAGVAGFMILKATRPEPAEVTATERSWQVAVQEVQPASRVPVLQLYGEVVAPDQHNITATLAGRIAERPAREGARVKQGDLLLALDEADIKPVLTQARSQVDDLQAQIRSEQVRHQNDQRALASEKAIQENANRQFERIESLVARNLASRENLEVATDARARAELTVSLRERAIDEHPARLQSLQAKLAQAEANLTATERDGARARVLAPFDGVVTQVQVAVGDQVSRNQALLSLYPVKGLEVRARVPQVFQRELMTALDRDDTLSARSDTGEHTFVLSRFAGLSDPAGTEAVLTLQGEPAGLRPGALLPLVLERPARDRAVEVPFSALYGADSVYLLTDDSRMRRVQVERIGEAIGSNGERRLLIAGDDLVAGARLIITHLPNAMSGLKVNLASDNAEPTL</sequence>
<proteinExistence type="inferred from homology"/>
<gene>
    <name evidence="4" type="ORF">HLUCCX14_00435</name>
</gene>
<name>A0A0P8BAN2_9GAMM</name>
<dbReference type="Gene3D" id="2.40.50.100">
    <property type="match status" value="1"/>
</dbReference>
<dbReference type="STRING" id="1305731.GCA_000934705_02781"/>
<accession>A0A0P8BAN2</accession>
<dbReference type="GO" id="GO:0015562">
    <property type="term" value="F:efflux transmembrane transporter activity"/>
    <property type="evidence" value="ECO:0007669"/>
    <property type="project" value="TreeGrafter"/>
</dbReference>
<dbReference type="EMBL" id="LJZQ01000001">
    <property type="protein sequence ID" value="KPQ30568.1"/>
    <property type="molecule type" value="Genomic_DNA"/>
</dbReference>
<protein>
    <submittedName>
        <fullName evidence="4">Multidrug resistance efflux pump</fullName>
    </submittedName>
</protein>
<dbReference type="Gene3D" id="2.40.30.170">
    <property type="match status" value="1"/>
</dbReference>
<evidence type="ECO:0000313" key="5">
    <source>
        <dbReference type="Proteomes" id="UP000050416"/>
    </source>
</evidence>
<reference evidence="4 5" key="1">
    <citation type="submission" date="2015-09" db="EMBL/GenBank/DDBJ databases">
        <title>Identification and resolution of microdiversity through metagenomic sequencing of parallel consortia.</title>
        <authorList>
            <person name="Nelson W.C."/>
            <person name="Romine M.F."/>
            <person name="Lindemann S.R."/>
        </authorList>
    </citation>
    <scope>NUCLEOTIDE SEQUENCE [LARGE SCALE GENOMIC DNA]</scope>
    <source>
        <strain evidence="4">HL-55</strain>
    </source>
</reference>
<keyword evidence="2" id="KW-0175">Coiled coil</keyword>
<dbReference type="GO" id="GO:1990281">
    <property type="term" value="C:efflux pump complex"/>
    <property type="evidence" value="ECO:0007669"/>
    <property type="project" value="TreeGrafter"/>
</dbReference>
<comment type="caution">
    <text evidence="4">The sequence shown here is derived from an EMBL/GenBank/DDBJ whole genome shotgun (WGS) entry which is preliminary data.</text>
</comment>
<evidence type="ECO:0000313" key="4">
    <source>
        <dbReference type="EMBL" id="KPQ30568.1"/>
    </source>
</evidence>
<feature type="domain" description="Multidrug resistance protein MdtA-like barrel-sandwich hybrid" evidence="3">
    <location>
        <begin position="67"/>
        <end position="242"/>
    </location>
</feature>
<dbReference type="SUPFAM" id="SSF111369">
    <property type="entry name" value="HlyD-like secretion proteins"/>
    <property type="match status" value="1"/>
</dbReference>
<comment type="similarity">
    <text evidence="1">Belongs to the membrane fusion protein (MFP) (TC 8.A.1) family.</text>
</comment>
<organism evidence="4 5">
    <name type="scientific">Marinobacter excellens HL-55</name>
    <dbReference type="NCBI Taxonomy" id="1305731"/>
    <lineage>
        <taxon>Bacteria</taxon>
        <taxon>Pseudomonadati</taxon>
        <taxon>Pseudomonadota</taxon>
        <taxon>Gammaproteobacteria</taxon>
        <taxon>Pseudomonadales</taxon>
        <taxon>Marinobacteraceae</taxon>
        <taxon>Marinobacter</taxon>
    </lineage>
</organism>
<dbReference type="Pfam" id="PF25917">
    <property type="entry name" value="BSH_RND"/>
    <property type="match status" value="1"/>
</dbReference>
<evidence type="ECO:0000256" key="2">
    <source>
        <dbReference type="SAM" id="Coils"/>
    </source>
</evidence>
<feature type="coiled-coil region" evidence="2">
    <location>
        <begin position="185"/>
        <end position="212"/>
    </location>
</feature>
<evidence type="ECO:0000259" key="3">
    <source>
        <dbReference type="Pfam" id="PF25917"/>
    </source>
</evidence>